<dbReference type="InterPro" id="IPR005944">
    <property type="entry name" value="Pro_iminopeptidase"/>
</dbReference>
<dbReference type="RefSeq" id="WP_017419473.1">
    <property type="nucleotide sequence ID" value="NZ_BDDG01000004.1"/>
</dbReference>
<evidence type="ECO:0000313" key="8">
    <source>
        <dbReference type="Proteomes" id="UP000587477"/>
    </source>
</evidence>
<comment type="catalytic activity">
    <reaction evidence="1">
        <text>Release of N-terminal proline from a peptide.</text>
        <dbReference type="EC" id="3.4.11.5"/>
    </reaction>
</comment>
<dbReference type="Gene3D" id="3.40.50.1820">
    <property type="entry name" value="alpha/beta hydrolase"/>
    <property type="match status" value="1"/>
</dbReference>
<dbReference type="PANTHER" id="PTHR43722:SF1">
    <property type="entry name" value="PROLINE IMINOPEPTIDASE"/>
    <property type="match status" value="1"/>
</dbReference>
<evidence type="ECO:0000256" key="2">
    <source>
        <dbReference type="ARBA" id="ARBA00012568"/>
    </source>
</evidence>
<keyword evidence="4 7" id="KW-0378">Hydrolase</keyword>
<evidence type="ECO:0000256" key="5">
    <source>
        <dbReference type="ARBA" id="ARBA00029605"/>
    </source>
</evidence>
<protein>
    <recommendedName>
        <fullName evidence="2">prolyl aminopeptidase</fullName>
        <ecNumber evidence="2">3.4.11.5</ecNumber>
    </recommendedName>
    <alternativeName>
        <fullName evidence="5">Prolyl aminopeptidase</fullName>
    </alternativeName>
</protein>
<dbReference type="GO" id="GO:0004177">
    <property type="term" value="F:aminopeptidase activity"/>
    <property type="evidence" value="ECO:0007669"/>
    <property type="project" value="UniProtKB-KW"/>
</dbReference>
<dbReference type="Pfam" id="PF12146">
    <property type="entry name" value="Hydrolase_4"/>
    <property type="match status" value="1"/>
</dbReference>
<accession>A0A411A1K5</accession>
<dbReference type="EC" id="3.4.11.5" evidence="2"/>
<name>A0A411A1K5_BACVE</name>
<feature type="domain" description="Serine aminopeptidase S33" evidence="6">
    <location>
        <begin position="61"/>
        <end position="162"/>
    </location>
</feature>
<dbReference type="InterPro" id="IPR029058">
    <property type="entry name" value="AB_hydrolase_fold"/>
</dbReference>
<dbReference type="SUPFAM" id="SSF53474">
    <property type="entry name" value="alpha/beta-Hydrolases"/>
    <property type="match status" value="1"/>
</dbReference>
<proteinExistence type="predicted"/>
<sequence length="321" mass="36993">MIDNFKKTNRISMLQQLLINGSEQTIMINGDDRSNPLLLFLHGGPGTPQIGYARKYQNKLEKHFTVVNWDQRGAGLSYSKEIPGSSMTLDQLTADTIHLTERLCKQFSRQKIYIAGYSWGSVLALHVLQERPDLYYGYIGISQVVNIQKEETEAYRLMMEWSRQRKHFLLEKTLSFIGAPPWEKQLQRTLFLLCIEMRGGGFTHHPIGALKAGGRMLFGEPYGVRGSFLAAKGQMFSLKHLWEDLIFFDAWESVSSIIIPCCFMSGRYDLTVPGTTSYEYYQKVDAPYKEWHWFENSAHSPHLEEPDRFAEVVSRFASFHL</sequence>
<dbReference type="InterPro" id="IPR022742">
    <property type="entry name" value="Hydrolase_4"/>
</dbReference>
<reference evidence="8" key="1">
    <citation type="submission" date="2020-10" db="EMBL/GenBank/DDBJ databases">
        <title>Complete genome sequence of Bacillus velezensis NST6.</title>
        <authorList>
            <person name="Choi J."/>
        </authorList>
    </citation>
    <scope>NUCLEOTIDE SEQUENCE [LARGE SCALE GENOMIC DNA]</scope>
    <source>
        <strain evidence="8">NST6</strain>
    </source>
</reference>
<evidence type="ECO:0000256" key="4">
    <source>
        <dbReference type="ARBA" id="ARBA00022801"/>
    </source>
</evidence>
<dbReference type="GO" id="GO:0006508">
    <property type="term" value="P:proteolysis"/>
    <property type="evidence" value="ECO:0007669"/>
    <property type="project" value="InterPro"/>
</dbReference>
<evidence type="ECO:0000256" key="1">
    <source>
        <dbReference type="ARBA" id="ARBA00001585"/>
    </source>
</evidence>
<dbReference type="GO" id="GO:0005737">
    <property type="term" value="C:cytoplasm"/>
    <property type="evidence" value="ECO:0007669"/>
    <property type="project" value="InterPro"/>
</dbReference>
<keyword evidence="3" id="KW-0963">Cytoplasm</keyword>
<dbReference type="InterPro" id="IPR002410">
    <property type="entry name" value="Peptidase_S33"/>
</dbReference>
<dbReference type="EMBL" id="CP063687">
    <property type="protein sequence ID" value="QOY26567.1"/>
    <property type="molecule type" value="Genomic_DNA"/>
</dbReference>
<dbReference type="PRINTS" id="PR00793">
    <property type="entry name" value="PROAMNOPTASE"/>
</dbReference>
<keyword evidence="7" id="KW-0645">Protease</keyword>
<evidence type="ECO:0000256" key="3">
    <source>
        <dbReference type="ARBA" id="ARBA00022490"/>
    </source>
</evidence>
<organism evidence="7 8">
    <name type="scientific">Bacillus velezensis</name>
    <dbReference type="NCBI Taxonomy" id="492670"/>
    <lineage>
        <taxon>Bacteria</taxon>
        <taxon>Bacillati</taxon>
        <taxon>Bacillota</taxon>
        <taxon>Bacilli</taxon>
        <taxon>Bacillales</taxon>
        <taxon>Bacillaceae</taxon>
        <taxon>Bacillus</taxon>
        <taxon>Bacillus amyloliquefaciens group</taxon>
    </lineage>
</organism>
<keyword evidence="7" id="KW-0031">Aminopeptidase</keyword>
<gene>
    <name evidence="7" type="primary">pip</name>
    <name evidence="7" type="ORF">BACVE_001546</name>
</gene>
<evidence type="ECO:0000313" key="7">
    <source>
        <dbReference type="EMBL" id="QOY26567.1"/>
    </source>
</evidence>
<dbReference type="Proteomes" id="UP000587477">
    <property type="component" value="Chromosome"/>
</dbReference>
<evidence type="ECO:0000259" key="6">
    <source>
        <dbReference type="Pfam" id="PF12146"/>
    </source>
</evidence>
<dbReference type="AlphaFoldDB" id="A0A411A1K5"/>
<dbReference type="PANTHER" id="PTHR43722">
    <property type="entry name" value="PROLINE IMINOPEPTIDASE"/>
    <property type="match status" value="1"/>
</dbReference>